<evidence type="ECO:0000256" key="1">
    <source>
        <dbReference type="SAM" id="MobiDB-lite"/>
    </source>
</evidence>
<dbReference type="EMBL" id="DS022301">
    <property type="protein sequence ID" value="OAJ38059.1"/>
    <property type="molecule type" value="Genomic_DNA"/>
</dbReference>
<dbReference type="OrthoDB" id="10593983at2759"/>
<protein>
    <submittedName>
        <fullName evidence="2">Uncharacterized protein</fullName>
    </submittedName>
</protein>
<organism evidence="2 3">
    <name type="scientific">Batrachochytrium dendrobatidis (strain JEL423)</name>
    <dbReference type="NCBI Taxonomy" id="403673"/>
    <lineage>
        <taxon>Eukaryota</taxon>
        <taxon>Fungi</taxon>
        <taxon>Fungi incertae sedis</taxon>
        <taxon>Chytridiomycota</taxon>
        <taxon>Chytridiomycota incertae sedis</taxon>
        <taxon>Chytridiomycetes</taxon>
        <taxon>Rhizophydiales</taxon>
        <taxon>Rhizophydiales incertae sedis</taxon>
        <taxon>Batrachochytrium</taxon>
    </lineage>
</organism>
<dbReference type="Proteomes" id="UP000077115">
    <property type="component" value="Unassembled WGS sequence"/>
</dbReference>
<evidence type="ECO:0000313" key="3">
    <source>
        <dbReference type="Proteomes" id="UP000077115"/>
    </source>
</evidence>
<accession>A0A177WD86</accession>
<reference evidence="2 3" key="1">
    <citation type="submission" date="2006-10" db="EMBL/GenBank/DDBJ databases">
        <title>The Genome Sequence of Batrachochytrium dendrobatidis JEL423.</title>
        <authorList>
            <consortium name="The Broad Institute Genome Sequencing Platform"/>
            <person name="Birren B."/>
            <person name="Lander E."/>
            <person name="Galagan J."/>
            <person name="Cuomo C."/>
            <person name="Devon K."/>
            <person name="Jaffe D."/>
            <person name="Butler J."/>
            <person name="Alvarez P."/>
            <person name="Gnerre S."/>
            <person name="Grabherr M."/>
            <person name="Kleber M."/>
            <person name="Mauceli E."/>
            <person name="Brockman W."/>
            <person name="Young S."/>
            <person name="LaButti K."/>
            <person name="Sykes S."/>
            <person name="DeCaprio D."/>
            <person name="Crawford M."/>
            <person name="Koehrsen M."/>
            <person name="Engels R."/>
            <person name="Montgomery P."/>
            <person name="Pearson M."/>
            <person name="Howarth C."/>
            <person name="Larson L."/>
            <person name="White J."/>
            <person name="O'Leary S."/>
            <person name="Kodira C."/>
            <person name="Zeng Q."/>
            <person name="Yandava C."/>
            <person name="Alvarado L."/>
            <person name="Longcore J."/>
            <person name="James T."/>
        </authorList>
    </citation>
    <scope>NUCLEOTIDE SEQUENCE [LARGE SCALE GENOMIC DNA]</scope>
    <source>
        <strain evidence="2 3">JEL423</strain>
    </source>
</reference>
<sequence>MSAVMPCAIAYSRSTAKTACLSGKDATFSPTPIPNAVSNSIHYGRRTDSKSQYIACSNHCNATAPRISTAVKPLPEMATSSHFSDGLAAPQPVRMRIRVRSPHGLAHINTNLHDMHPNFIPNTIHTSRSAPVSHPNRSLKHTRSWKSNSSFTTDQPNIAVKAMRQVSFEEALCRGFQSAPQLTLLIANGLSDFAAETLHISFTPMELR</sequence>
<proteinExistence type="predicted"/>
<feature type="region of interest" description="Disordered" evidence="1">
    <location>
        <begin position="128"/>
        <end position="151"/>
    </location>
</feature>
<dbReference type="VEuPathDB" id="FungiDB:BDEG_22027"/>
<reference evidence="2 3" key="2">
    <citation type="submission" date="2016-05" db="EMBL/GenBank/DDBJ databases">
        <title>Lineage-specific infection strategies underlie the spectrum of fungal disease in amphibians.</title>
        <authorList>
            <person name="Cuomo C.A."/>
            <person name="Farrer R.A."/>
            <person name="James T."/>
            <person name="Longcore J."/>
            <person name="Birren B."/>
        </authorList>
    </citation>
    <scope>NUCLEOTIDE SEQUENCE [LARGE SCALE GENOMIC DNA]</scope>
    <source>
        <strain evidence="2 3">JEL423</strain>
    </source>
</reference>
<gene>
    <name evidence="2" type="ORF">BDEG_22027</name>
</gene>
<evidence type="ECO:0000313" key="2">
    <source>
        <dbReference type="EMBL" id="OAJ38059.1"/>
    </source>
</evidence>
<name>A0A177WD86_BATDL</name>
<dbReference type="AlphaFoldDB" id="A0A177WD86"/>